<dbReference type="EMBL" id="JABZFV010000011">
    <property type="protein sequence ID" value="MBF0934298.1"/>
    <property type="molecule type" value="Genomic_DNA"/>
</dbReference>
<sequence>MDELVLLKELIAIGLAGVFYSKDVFDTERYERIQVIAKELIAQRSNLTREQLDLGFDGEYGYQTPKVDTRAVVWRDGKILLVQEADGRWALPGGWMDVTETLTSNALKELWEEAGVVGQAKRLIMIQDRNLHNPGHSPLTILKCFIECDYQNQNFQANVETQAAEFFAPDDLPELFEAKSSYQQIALCHEAYQAGERWQVLID</sequence>
<comment type="caution">
    <text evidence="3">The sequence shown here is derived from an EMBL/GenBank/DDBJ whole genome shotgun (WGS) entry which is preliminary data.</text>
</comment>
<comment type="similarity">
    <text evidence="1">Belongs to the Nudix hydrolase family.</text>
</comment>
<accession>A0A929MP25</accession>
<dbReference type="Proteomes" id="UP000757900">
    <property type="component" value="Unassembled WGS sequence"/>
</dbReference>
<dbReference type="PROSITE" id="PS51462">
    <property type="entry name" value="NUDIX"/>
    <property type="match status" value="1"/>
</dbReference>
<protein>
    <submittedName>
        <fullName evidence="3">NUDIX hydrolase N-terminal domain-containing protein</fullName>
    </submittedName>
</protein>
<dbReference type="Gene3D" id="3.90.79.10">
    <property type="entry name" value="Nucleoside Triphosphate Pyrophosphohydrolase"/>
    <property type="match status" value="1"/>
</dbReference>
<evidence type="ECO:0000259" key="2">
    <source>
        <dbReference type="PROSITE" id="PS51462"/>
    </source>
</evidence>
<dbReference type="Pfam" id="PF12535">
    <property type="entry name" value="Nudix_N"/>
    <property type="match status" value="1"/>
</dbReference>
<evidence type="ECO:0000256" key="1">
    <source>
        <dbReference type="ARBA" id="ARBA00005582"/>
    </source>
</evidence>
<gene>
    <name evidence="3" type="ORF">HXK00_01485</name>
</gene>
<dbReference type="InterPro" id="IPR059176">
    <property type="entry name" value="UDP-X_N"/>
</dbReference>
<dbReference type="PANTHER" id="PTHR43736">
    <property type="entry name" value="ADP-RIBOSE PYROPHOSPHATASE"/>
    <property type="match status" value="1"/>
</dbReference>
<name>A0A929MP25_ABIDE</name>
<organism evidence="3 4">
    <name type="scientific">Abiotrophia defectiva</name>
    <name type="common">Streptococcus defectivus</name>
    <dbReference type="NCBI Taxonomy" id="46125"/>
    <lineage>
        <taxon>Bacteria</taxon>
        <taxon>Bacillati</taxon>
        <taxon>Bacillota</taxon>
        <taxon>Bacilli</taxon>
        <taxon>Lactobacillales</taxon>
        <taxon>Aerococcaceae</taxon>
        <taxon>Abiotrophia</taxon>
    </lineage>
</organism>
<dbReference type="PANTHER" id="PTHR43736:SF1">
    <property type="entry name" value="DIHYDRONEOPTERIN TRIPHOSPHATE DIPHOSPHATASE"/>
    <property type="match status" value="1"/>
</dbReference>
<reference evidence="3" key="1">
    <citation type="submission" date="2020-04" db="EMBL/GenBank/DDBJ databases">
        <title>Deep metagenomics examines the oral microbiome during advanced dental caries in children, revealing novel taxa and co-occurrences with host molecules.</title>
        <authorList>
            <person name="Baker J.L."/>
            <person name="Morton J.T."/>
            <person name="Dinis M."/>
            <person name="Alvarez R."/>
            <person name="Tran N.C."/>
            <person name="Knight R."/>
            <person name="Edlund A."/>
        </authorList>
    </citation>
    <scope>NUCLEOTIDE SEQUENCE</scope>
    <source>
        <strain evidence="3">JCVI_23_bin.16</strain>
    </source>
</reference>
<feature type="domain" description="Nudix hydrolase" evidence="2">
    <location>
        <begin position="64"/>
        <end position="190"/>
    </location>
</feature>
<keyword evidence="3" id="KW-0378">Hydrolase</keyword>
<dbReference type="InterPro" id="IPR000086">
    <property type="entry name" value="NUDIX_hydrolase_dom"/>
</dbReference>
<evidence type="ECO:0000313" key="4">
    <source>
        <dbReference type="Proteomes" id="UP000757900"/>
    </source>
</evidence>
<dbReference type="SUPFAM" id="SSF55811">
    <property type="entry name" value="Nudix"/>
    <property type="match status" value="1"/>
</dbReference>
<dbReference type="Pfam" id="PF00293">
    <property type="entry name" value="NUDIX"/>
    <property type="match status" value="1"/>
</dbReference>
<dbReference type="GO" id="GO:0016787">
    <property type="term" value="F:hydrolase activity"/>
    <property type="evidence" value="ECO:0007669"/>
    <property type="project" value="UniProtKB-KW"/>
</dbReference>
<dbReference type="InterPro" id="IPR015797">
    <property type="entry name" value="NUDIX_hydrolase-like_dom_sf"/>
</dbReference>
<dbReference type="AlphaFoldDB" id="A0A929MP25"/>
<proteinExistence type="inferred from homology"/>
<dbReference type="Gene3D" id="6.10.250.1120">
    <property type="match status" value="1"/>
</dbReference>
<evidence type="ECO:0000313" key="3">
    <source>
        <dbReference type="EMBL" id="MBF0934298.1"/>
    </source>
</evidence>